<organism evidence="11 12">
    <name type="scientific">Chrysochromulina tobinii</name>
    <dbReference type="NCBI Taxonomy" id="1460289"/>
    <lineage>
        <taxon>Eukaryota</taxon>
        <taxon>Haptista</taxon>
        <taxon>Haptophyta</taxon>
        <taxon>Prymnesiophyceae</taxon>
        <taxon>Prymnesiales</taxon>
        <taxon>Chrysochromulinaceae</taxon>
        <taxon>Chrysochromulina</taxon>
    </lineage>
</organism>
<feature type="region of interest" description="Disordered" evidence="9">
    <location>
        <begin position="233"/>
        <end position="290"/>
    </location>
</feature>
<dbReference type="InterPro" id="IPR055065">
    <property type="entry name" value="OB_MCM10"/>
</dbReference>
<feature type="compositionally biased region" description="Polar residues" evidence="9">
    <location>
        <begin position="272"/>
        <end position="286"/>
    </location>
</feature>
<evidence type="ECO:0000256" key="3">
    <source>
        <dbReference type="ARBA" id="ARBA00017770"/>
    </source>
</evidence>
<keyword evidence="8" id="KW-0539">Nucleus</keyword>
<keyword evidence="7" id="KW-0862">Zinc</keyword>
<protein>
    <recommendedName>
        <fullName evidence="3">Protein MCM10 homolog</fullName>
    </recommendedName>
</protein>
<proteinExistence type="inferred from homology"/>
<dbReference type="GO" id="GO:0008270">
    <property type="term" value="F:zinc ion binding"/>
    <property type="evidence" value="ECO:0007669"/>
    <property type="project" value="UniProtKB-KW"/>
</dbReference>
<dbReference type="Gene3D" id="2.40.50.140">
    <property type="entry name" value="Nucleic acid-binding proteins"/>
    <property type="match status" value="1"/>
</dbReference>
<accession>A0A0M0J8P7</accession>
<dbReference type="Pfam" id="PF24863">
    <property type="entry name" value="zf-CCCH_Mcm10"/>
    <property type="match status" value="1"/>
</dbReference>
<dbReference type="AlphaFoldDB" id="A0A0M0J8P7"/>
<keyword evidence="4" id="KW-0235">DNA replication</keyword>
<gene>
    <name evidence="11" type="ORF">Ctob_002039</name>
</gene>
<evidence type="ECO:0000256" key="5">
    <source>
        <dbReference type="ARBA" id="ARBA00022723"/>
    </source>
</evidence>
<dbReference type="InterPro" id="IPR056791">
    <property type="entry name" value="Znf_Mcm10_C"/>
</dbReference>
<dbReference type="SMART" id="SM01280">
    <property type="entry name" value="Mcm10"/>
    <property type="match status" value="1"/>
</dbReference>
<reference evidence="12" key="1">
    <citation type="journal article" date="2015" name="PLoS Genet.">
        <title>Genome Sequence and Transcriptome Analyses of Chrysochromulina tobin: Metabolic Tools for Enhanced Algal Fitness in the Prominent Order Prymnesiales (Haptophyceae).</title>
        <authorList>
            <person name="Hovde B.T."/>
            <person name="Deodato C.R."/>
            <person name="Hunsperger H.M."/>
            <person name="Ryken S.A."/>
            <person name="Yost W."/>
            <person name="Jha R.K."/>
            <person name="Patterson J."/>
            <person name="Monnat R.J. Jr."/>
            <person name="Barlow S.B."/>
            <person name="Starkenburg S.R."/>
            <person name="Cattolico R.A."/>
        </authorList>
    </citation>
    <scope>NUCLEOTIDE SEQUENCE</scope>
    <source>
        <strain evidence="12">CCMP291</strain>
    </source>
</reference>
<dbReference type="InterPro" id="IPR015408">
    <property type="entry name" value="Znf_Mcm10/DnaG"/>
</dbReference>
<dbReference type="InterPro" id="IPR040184">
    <property type="entry name" value="Mcm10"/>
</dbReference>
<feature type="compositionally biased region" description="Polar residues" evidence="9">
    <location>
        <begin position="566"/>
        <end position="578"/>
    </location>
</feature>
<sequence length="578" mass="61471">MSAAPEAADLADLLALADVPAAPSAKRPCLSTTSTMSSMPDLTIEPLSGIRIRPESRKLDREALRALSSTFDFRRLDQIPGMLRGATPLPTAWLTIAVLVDKGPTKPTNGGGGQFCVWKLSDLKRGSSATTVPVFLFGEACSGAWKELPGTAFALLAAKAVPRKDGADAGAEEAALSIDKLQQLQRIGHASEFAFCKAERRDGKPCSMWVNKEECEYCEYHVGAALRQANRAAAAPKRAPKDAGAMPPSSSHGGGGSAGVPLGAIGGVPPTLSDSRPSRPSWSAANMQKPHSEADIARAALILRESGFTFQPPDPNSSDPFKHQFKVLPKAAVAPRPASAPASAKPIPSTVATSCVRGSADVGLGVHRGLSGSVDMASRGSSFLQAFGSIDRHAKEKVLQAKPTGAASEREAAREELDRRLGTLSKKDELHEKAQTVSVIEVTAYKCLQCGYFAEKARRECRELGHQLQGVKVKKRFFSCRRCKEHTSALNRRLPDGACRKCGSTDWKEAGLKRSTAAPPPSAEFLPRGEEVGKFRNSVPAPSYATGDAVTDAASGGALDDRRNHNAWQSSMPTWDET</sequence>
<feature type="compositionally biased region" description="Low complexity" evidence="9">
    <location>
        <begin position="233"/>
        <end position="251"/>
    </location>
</feature>
<evidence type="ECO:0000256" key="1">
    <source>
        <dbReference type="ARBA" id="ARBA00004123"/>
    </source>
</evidence>
<evidence type="ECO:0000256" key="8">
    <source>
        <dbReference type="ARBA" id="ARBA00023242"/>
    </source>
</evidence>
<comment type="subcellular location">
    <subcellularLocation>
        <location evidence="1">Nucleus</location>
    </subcellularLocation>
</comment>
<dbReference type="PANTHER" id="PTHR13454:SF11">
    <property type="entry name" value="PROTEIN MCM10 HOMOLOG"/>
    <property type="match status" value="1"/>
</dbReference>
<dbReference type="Pfam" id="PF09332">
    <property type="entry name" value="Mcm10"/>
    <property type="match status" value="1"/>
</dbReference>
<evidence type="ECO:0000256" key="2">
    <source>
        <dbReference type="ARBA" id="ARBA00009679"/>
    </source>
</evidence>
<dbReference type="EMBL" id="JWZX01003243">
    <property type="protein sequence ID" value="KOO22865.1"/>
    <property type="molecule type" value="Genomic_DNA"/>
</dbReference>
<keyword evidence="12" id="KW-1185">Reference proteome</keyword>
<dbReference type="Pfam" id="PF22379">
    <property type="entry name" value="OB_MCM10"/>
    <property type="match status" value="1"/>
</dbReference>
<keyword evidence="5" id="KW-0479">Metal-binding</keyword>
<feature type="domain" description="Replication factor Mcm10 C-terminal" evidence="10">
    <location>
        <begin position="191"/>
        <end position="538"/>
    </location>
</feature>
<evidence type="ECO:0000256" key="6">
    <source>
        <dbReference type="ARBA" id="ARBA00022771"/>
    </source>
</evidence>
<dbReference type="InterPro" id="IPR015411">
    <property type="entry name" value="Rep_factor_Mcm10_C"/>
</dbReference>
<evidence type="ECO:0000256" key="4">
    <source>
        <dbReference type="ARBA" id="ARBA00022705"/>
    </source>
</evidence>
<name>A0A0M0J8P7_9EUKA</name>
<dbReference type="Proteomes" id="UP000037460">
    <property type="component" value="Unassembled WGS sequence"/>
</dbReference>
<dbReference type="GO" id="GO:0003688">
    <property type="term" value="F:DNA replication origin binding"/>
    <property type="evidence" value="ECO:0007669"/>
    <property type="project" value="TreeGrafter"/>
</dbReference>
<dbReference type="OrthoDB" id="273123at2759"/>
<evidence type="ECO:0000256" key="7">
    <source>
        <dbReference type="ARBA" id="ARBA00022833"/>
    </source>
</evidence>
<dbReference type="GO" id="GO:0043596">
    <property type="term" value="C:nuclear replication fork"/>
    <property type="evidence" value="ECO:0007669"/>
    <property type="project" value="TreeGrafter"/>
</dbReference>
<comment type="similarity">
    <text evidence="2">Belongs to the MCM10 family.</text>
</comment>
<dbReference type="Pfam" id="PF09329">
    <property type="entry name" value="zf-primase"/>
    <property type="match status" value="1"/>
</dbReference>
<evidence type="ECO:0000313" key="12">
    <source>
        <dbReference type="Proteomes" id="UP000037460"/>
    </source>
</evidence>
<comment type="caution">
    <text evidence="11">The sequence shown here is derived from an EMBL/GenBank/DDBJ whole genome shotgun (WGS) entry which is preliminary data.</text>
</comment>
<evidence type="ECO:0000256" key="9">
    <source>
        <dbReference type="SAM" id="MobiDB-lite"/>
    </source>
</evidence>
<dbReference type="PANTHER" id="PTHR13454">
    <property type="entry name" value="PROTEIN MCM10 HOMOLOG"/>
    <property type="match status" value="1"/>
</dbReference>
<keyword evidence="6" id="KW-0863">Zinc-finger</keyword>
<evidence type="ECO:0000259" key="10">
    <source>
        <dbReference type="SMART" id="SM01280"/>
    </source>
</evidence>
<feature type="region of interest" description="Disordered" evidence="9">
    <location>
        <begin position="534"/>
        <end position="578"/>
    </location>
</feature>
<dbReference type="InterPro" id="IPR012340">
    <property type="entry name" value="NA-bd_OB-fold"/>
</dbReference>
<dbReference type="GO" id="GO:0003697">
    <property type="term" value="F:single-stranded DNA binding"/>
    <property type="evidence" value="ECO:0007669"/>
    <property type="project" value="InterPro"/>
</dbReference>
<dbReference type="GO" id="GO:0006270">
    <property type="term" value="P:DNA replication initiation"/>
    <property type="evidence" value="ECO:0007669"/>
    <property type="project" value="InterPro"/>
</dbReference>
<evidence type="ECO:0000313" key="11">
    <source>
        <dbReference type="EMBL" id="KOO22865.1"/>
    </source>
</evidence>